<dbReference type="InterPro" id="IPR038694">
    <property type="entry name" value="DUF427_sf"/>
</dbReference>
<dbReference type="EMBL" id="JABXXO010000007">
    <property type="protein sequence ID" value="KAF7773550.1"/>
    <property type="molecule type" value="Genomic_DNA"/>
</dbReference>
<feature type="domain" description="DUF427" evidence="1">
    <location>
        <begin position="131"/>
        <end position="216"/>
    </location>
</feature>
<protein>
    <recommendedName>
        <fullName evidence="1">DUF427 domain-containing protein</fullName>
    </recommendedName>
</protein>
<name>A0A8H7F246_AGABI</name>
<dbReference type="PANTHER" id="PTHR34310">
    <property type="entry name" value="DUF427 DOMAIN PROTEIN (AFU_ORTHOLOGUE AFUA_3G02220)"/>
    <property type="match status" value="1"/>
</dbReference>
<evidence type="ECO:0000259" key="1">
    <source>
        <dbReference type="Pfam" id="PF04248"/>
    </source>
</evidence>
<dbReference type="Pfam" id="PF04248">
    <property type="entry name" value="NTP_transf_9"/>
    <property type="match status" value="2"/>
</dbReference>
<sequence>MAPLPQPQPQDYPRRVRALFGGTFVIDSKNTKLVWEHQYYPTFFFPQAEVKKEYLEYNCKQDDDGGALYDIIIGSKRAPLAVTVYNSGAHAGLLKVNFASMDSWFEEDEEIFVHPKDPYHRVDVLQSSRHIRVEVNGAEVANTSAPRLLFETGLPARTYIPKTHCRLNLLVPSNLRTECPYKGEAHYYNVNIQGEEFENIVWSYGSPNLECAAIRGPQQKEESTLTRSILWDKHTTQIFVAANKRTTALYPSNLESLRPINVLPMRPGPLRTYDNGLNLQFTAATLATSLS</sequence>
<evidence type="ECO:0000313" key="2">
    <source>
        <dbReference type="EMBL" id="KAF7773550.1"/>
    </source>
</evidence>
<dbReference type="Proteomes" id="UP000629468">
    <property type="component" value="Unassembled WGS sequence"/>
</dbReference>
<gene>
    <name evidence="2" type="ORF">Agabi119p4_5717</name>
</gene>
<reference evidence="2 3" key="1">
    <citation type="journal article" name="Sci. Rep.">
        <title>Telomere-to-telomere assembled and centromere annotated genomes of the two main subspecies of the button mushroom Agaricus bisporus reveal especially polymorphic chromosome ends.</title>
        <authorList>
            <person name="Sonnenberg A.S.M."/>
            <person name="Sedaghat-Telgerd N."/>
            <person name="Lavrijssen B."/>
            <person name="Ohm R.A."/>
            <person name="Hendrickx P.M."/>
            <person name="Scholtmeijer K."/>
            <person name="Baars J.J.P."/>
            <person name="van Peer A."/>
        </authorList>
    </citation>
    <scope>NUCLEOTIDE SEQUENCE [LARGE SCALE GENOMIC DNA]</scope>
    <source>
        <strain evidence="2 3">H119_p4</strain>
    </source>
</reference>
<comment type="caution">
    <text evidence="2">The sequence shown here is derived from an EMBL/GenBank/DDBJ whole genome shotgun (WGS) entry which is preliminary data.</text>
</comment>
<feature type="domain" description="DUF427" evidence="1">
    <location>
        <begin position="16"/>
        <end position="60"/>
    </location>
</feature>
<accession>A0A8H7F246</accession>
<organism evidence="2 3">
    <name type="scientific">Agaricus bisporus var. burnettii</name>
    <dbReference type="NCBI Taxonomy" id="192524"/>
    <lineage>
        <taxon>Eukaryota</taxon>
        <taxon>Fungi</taxon>
        <taxon>Dikarya</taxon>
        <taxon>Basidiomycota</taxon>
        <taxon>Agaricomycotina</taxon>
        <taxon>Agaricomycetes</taxon>
        <taxon>Agaricomycetidae</taxon>
        <taxon>Agaricales</taxon>
        <taxon>Agaricineae</taxon>
        <taxon>Agaricaceae</taxon>
        <taxon>Agaricus</taxon>
    </lineage>
</organism>
<proteinExistence type="predicted"/>
<dbReference type="AlphaFoldDB" id="A0A8H7F246"/>
<dbReference type="InterPro" id="IPR007361">
    <property type="entry name" value="DUF427"/>
</dbReference>
<evidence type="ECO:0000313" key="3">
    <source>
        <dbReference type="Proteomes" id="UP000629468"/>
    </source>
</evidence>
<dbReference type="Gene3D" id="2.170.150.40">
    <property type="entry name" value="Domain of unknown function (DUF427)"/>
    <property type="match status" value="2"/>
</dbReference>
<dbReference type="PANTHER" id="PTHR34310:SF9">
    <property type="entry name" value="BLR5716 PROTEIN"/>
    <property type="match status" value="1"/>
</dbReference>